<dbReference type="CDD" id="cd08653">
    <property type="entry name" value="FMT_core_like_3"/>
    <property type="match status" value="1"/>
</dbReference>
<dbReference type="Proteomes" id="UP001302719">
    <property type="component" value="Chromosome"/>
</dbReference>
<dbReference type="AlphaFoldDB" id="A0AA96GFL7"/>
<dbReference type="GO" id="GO:0016740">
    <property type="term" value="F:transferase activity"/>
    <property type="evidence" value="ECO:0007669"/>
    <property type="project" value="UniProtKB-KW"/>
</dbReference>
<dbReference type="KEGG" id="nall:PP769_18465"/>
<sequence length="196" mass="21695">MNSPKGVELIGSLQPDVLMSCGAPMLSAELIGIPKLAAINIHYGIPPHYRGNNTLFWPMLKRDFNNLGACIHHLTKGVDTGNLLAVIRPALQPKDGLLSVEFKITHLLPGVLLEFLSLIEQSHAIPGIPQTGAGRNYKKKERTIRKRIEYHLKRTFGLLHIPSRPAEVITYFGNMRPSQGKIGHEGPGFEQKKTVI</sequence>
<reference evidence="2 3" key="1">
    <citation type="submission" date="2023-01" db="EMBL/GenBank/DDBJ databases">
        <title>Cultivation and genomic characterization of new, ubiquitous marine nitrite-oxidizing bacteria from the Nitrospirales.</title>
        <authorList>
            <person name="Mueller A.J."/>
            <person name="Daebeler A."/>
            <person name="Herbold C.W."/>
            <person name="Kirkegaard R.H."/>
            <person name="Daims H."/>
        </authorList>
    </citation>
    <scope>NUCLEOTIDE SEQUENCE [LARGE SCALE GENOMIC DNA]</scope>
    <source>
        <strain evidence="2 3">VA</strain>
    </source>
</reference>
<dbReference type="InterPro" id="IPR002376">
    <property type="entry name" value="Formyl_transf_N"/>
</dbReference>
<dbReference type="Gene3D" id="3.40.50.12230">
    <property type="match status" value="1"/>
</dbReference>
<protein>
    <submittedName>
        <fullName evidence="2">Formyl transferase</fullName>
    </submittedName>
</protein>
<dbReference type="SUPFAM" id="SSF53328">
    <property type="entry name" value="Formyltransferase"/>
    <property type="match status" value="1"/>
</dbReference>
<gene>
    <name evidence="2" type="ORF">PP769_18465</name>
</gene>
<dbReference type="Pfam" id="PF00551">
    <property type="entry name" value="Formyl_trans_N"/>
    <property type="match status" value="1"/>
</dbReference>
<dbReference type="EMBL" id="CP116967">
    <property type="protein sequence ID" value="WNM57933.1"/>
    <property type="molecule type" value="Genomic_DNA"/>
</dbReference>
<feature type="domain" description="Formyl transferase N-terminal" evidence="1">
    <location>
        <begin position="10"/>
        <end position="107"/>
    </location>
</feature>
<keyword evidence="2" id="KW-0808">Transferase</keyword>
<organism evidence="2 3">
    <name type="scientific">Candidatus Nitrospira allomarina</name>
    <dbReference type="NCBI Taxonomy" id="3020900"/>
    <lineage>
        <taxon>Bacteria</taxon>
        <taxon>Pseudomonadati</taxon>
        <taxon>Nitrospirota</taxon>
        <taxon>Nitrospiria</taxon>
        <taxon>Nitrospirales</taxon>
        <taxon>Nitrospiraceae</taxon>
        <taxon>Nitrospira</taxon>
    </lineage>
</organism>
<dbReference type="InterPro" id="IPR036477">
    <property type="entry name" value="Formyl_transf_N_sf"/>
</dbReference>
<keyword evidence="3" id="KW-1185">Reference proteome</keyword>
<evidence type="ECO:0000259" key="1">
    <source>
        <dbReference type="Pfam" id="PF00551"/>
    </source>
</evidence>
<proteinExistence type="predicted"/>
<name>A0AA96GFL7_9BACT</name>
<evidence type="ECO:0000313" key="2">
    <source>
        <dbReference type="EMBL" id="WNM57933.1"/>
    </source>
</evidence>
<accession>A0AA96GFL7</accession>
<dbReference type="RefSeq" id="WP_312643035.1">
    <property type="nucleotide sequence ID" value="NZ_CP116967.1"/>
</dbReference>
<evidence type="ECO:0000313" key="3">
    <source>
        <dbReference type="Proteomes" id="UP001302719"/>
    </source>
</evidence>